<reference evidence="3" key="1">
    <citation type="journal article" date="2019" name="Int. J. Syst. Evol. Microbiol.">
        <title>The Global Catalogue of Microorganisms (GCM) 10K type strain sequencing project: providing services to taxonomists for standard genome sequencing and annotation.</title>
        <authorList>
            <consortium name="The Broad Institute Genomics Platform"/>
            <consortium name="The Broad Institute Genome Sequencing Center for Infectious Disease"/>
            <person name="Wu L."/>
            <person name="Ma J."/>
        </authorList>
    </citation>
    <scope>NUCLEOTIDE SEQUENCE [LARGE SCALE GENOMIC DNA]</scope>
    <source>
        <strain evidence="3">JCM 30071</strain>
    </source>
</reference>
<evidence type="ECO:0008006" key="4">
    <source>
        <dbReference type="Google" id="ProtNLM"/>
    </source>
</evidence>
<protein>
    <recommendedName>
        <fullName evidence="4">DUF2690 domain-containing protein</fullName>
    </recommendedName>
</protein>
<keyword evidence="1" id="KW-0732">Signal</keyword>
<dbReference type="RefSeq" id="WP_188944421.1">
    <property type="nucleotide sequence ID" value="NZ_BMPN01000015.1"/>
</dbReference>
<evidence type="ECO:0000313" key="3">
    <source>
        <dbReference type="Proteomes" id="UP000634435"/>
    </source>
</evidence>
<organism evidence="2 3">
    <name type="scientific">Virgibacillus kapii</name>
    <dbReference type="NCBI Taxonomy" id="1638645"/>
    <lineage>
        <taxon>Bacteria</taxon>
        <taxon>Bacillati</taxon>
        <taxon>Bacillota</taxon>
        <taxon>Bacilli</taxon>
        <taxon>Bacillales</taxon>
        <taxon>Bacillaceae</taxon>
        <taxon>Virgibacillus</taxon>
    </lineage>
</organism>
<sequence>MKRFMSMLVVIIAVVSITFIGFASPASAYDYDQRSFWFTTGDGQWDGYMSVPSGGAILVNITDWTPTDALKVRLCSAATGNCTAYKPIFYTDNGNEAYFTNMAGGLYYGDVAKLYGVNRESSGRITLRGYYK</sequence>
<evidence type="ECO:0000256" key="1">
    <source>
        <dbReference type="SAM" id="SignalP"/>
    </source>
</evidence>
<keyword evidence="3" id="KW-1185">Reference proteome</keyword>
<dbReference type="Proteomes" id="UP000634435">
    <property type="component" value="Unassembled WGS sequence"/>
</dbReference>
<evidence type="ECO:0000313" key="2">
    <source>
        <dbReference type="EMBL" id="GGJ77258.1"/>
    </source>
</evidence>
<dbReference type="EMBL" id="BMPN01000015">
    <property type="protein sequence ID" value="GGJ77258.1"/>
    <property type="molecule type" value="Genomic_DNA"/>
</dbReference>
<gene>
    <name evidence="2" type="ORF">GCM10007111_43570</name>
</gene>
<comment type="caution">
    <text evidence="2">The sequence shown here is derived from an EMBL/GenBank/DDBJ whole genome shotgun (WGS) entry which is preliminary data.</text>
</comment>
<feature type="chain" id="PRO_5046808121" description="DUF2690 domain-containing protein" evidence="1">
    <location>
        <begin position="29"/>
        <end position="132"/>
    </location>
</feature>
<proteinExistence type="predicted"/>
<feature type="signal peptide" evidence="1">
    <location>
        <begin position="1"/>
        <end position="28"/>
    </location>
</feature>
<accession>A0ABQ2DYF7</accession>
<name>A0ABQ2DYF7_9BACI</name>